<gene>
    <name evidence="3" type="ORF">ENG14_00240</name>
</gene>
<evidence type="ECO:0000256" key="1">
    <source>
        <dbReference type="SAM" id="MobiDB-lite"/>
    </source>
</evidence>
<proteinExistence type="predicted"/>
<dbReference type="InterPro" id="IPR050817">
    <property type="entry name" value="DjlA_DnaK_co-chaperone"/>
</dbReference>
<dbReference type="InterPro" id="IPR001623">
    <property type="entry name" value="DnaJ_domain"/>
</dbReference>
<name>A0A7C1AX81_9BACT</name>
<accession>A0A7C1AX81</accession>
<dbReference type="Proteomes" id="UP000886355">
    <property type="component" value="Unassembled WGS sequence"/>
</dbReference>
<evidence type="ECO:0000259" key="2">
    <source>
        <dbReference type="PROSITE" id="PS50076"/>
    </source>
</evidence>
<dbReference type="PROSITE" id="PS50076">
    <property type="entry name" value="DNAJ_2"/>
    <property type="match status" value="1"/>
</dbReference>
<dbReference type="SMART" id="SM00271">
    <property type="entry name" value="DnaJ"/>
    <property type="match status" value="1"/>
</dbReference>
<protein>
    <recommendedName>
        <fullName evidence="2">J domain-containing protein</fullName>
    </recommendedName>
</protein>
<feature type="region of interest" description="Disordered" evidence="1">
    <location>
        <begin position="81"/>
        <end position="106"/>
    </location>
</feature>
<sequence length="381" mass="43353">MPELSECYKLLGLKPGATVEEIKRAYRRLAKEWHPDRLGPEASESSREEGRLKFAKITDVNRTVLNHARVMEQIKKHGSSFYSAESPAGTESKVSSSEKVQRKASRDVKQPGAFFNTRAKVMALLFSILLLSSFIVRDVMKRSGPRYVFKHSSPPVHVRTESIMPQTGHKIPGKNLPSVNEFMRRRGFFSLGSTKQQVMAVQGPPDRVYGRAWYYGLSMLFFEGDRVVGYDNFDGRLRIRLVPRKLPQTIPSWFTLGSSKDEVLLVQGTPTRVFRSVWYYGLDKVFFKNGRVVGYDNFTGRLNVRLVPSSSVFTSDKRLFTIGSTPDEVIAVQGTPTRVQRNRWYYGLSEVIFRKGHVAWVNNIGKNLKFMSPSGQEIGKR</sequence>
<dbReference type="Pfam" id="PF00226">
    <property type="entry name" value="DnaJ"/>
    <property type="match status" value="1"/>
</dbReference>
<dbReference type="PRINTS" id="PR00625">
    <property type="entry name" value="JDOMAIN"/>
</dbReference>
<dbReference type="PANTHER" id="PTHR24074">
    <property type="entry name" value="CO-CHAPERONE PROTEIN DJLA"/>
    <property type="match status" value="1"/>
</dbReference>
<dbReference type="EMBL" id="DQZW01000011">
    <property type="protein sequence ID" value="HDL89316.1"/>
    <property type="molecule type" value="Genomic_DNA"/>
</dbReference>
<dbReference type="CDD" id="cd06257">
    <property type="entry name" value="DnaJ"/>
    <property type="match status" value="1"/>
</dbReference>
<reference evidence="3" key="1">
    <citation type="journal article" date="2020" name="mSystems">
        <title>Genome- and Community-Level Interaction Insights into Carbon Utilization and Element Cycling Functions of Hydrothermarchaeota in Hydrothermal Sediment.</title>
        <authorList>
            <person name="Zhou Z."/>
            <person name="Liu Y."/>
            <person name="Xu W."/>
            <person name="Pan J."/>
            <person name="Luo Z.H."/>
            <person name="Li M."/>
        </authorList>
    </citation>
    <scope>NUCLEOTIDE SEQUENCE [LARGE SCALE GENOMIC DNA]</scope>
    <source>
        <strain evidence="3">HyVt-19</strain>
    </source>
</reference>
<dbReference type="Gene3D" id="1.10.287.110">
    <property type="entry name" value="DnaJ domain"/>
    <property type="match status" value="1"/>
</dbReference>
<dbReference type="SUPFAM" id="SSF46565">
    <property type="entry name" value="Chaperone J-domain"/>
    <property type="match status" value="1"/>
</dbReference>
<evidence type="ECO:0000313" key="3">
    <source>
        <dbReference type="EMBL" id="HDL89316.1"/>
    </source>
</evidence>
<comment type="caution">
    <text evidence="3">The sequence shown here is derived from an EMBL/GenBank/DDBJ whole genome shotgun (WGS) entry which is preliminary data.</text>
</comment>
<dbReference type="InterPro" id="IPR036869">
    <property type="entry name" value="J_dom_sf"/>
</dbReference>
<feature type="domain" description="J" evidence="2">
    <location>
        <begin position="6"/>
        <end position="78"/>
    </location>
</feature>
<dbReference type="AlphaFoldDB" id="A0A7C1AX81"/>
<organism evidence="3">
    <name type="scientific">Thermodesulforhabdus norvegica</name>
    <dbReference type="NCBI Taxonomy" id="39841"/>
    <lineage>
        <taxon>Bacteria</taxon>
        <taxon>Pseudomonadati</taxon>
        <taxon>Thermodesulfobacteriota</taxon>
        <taxon>Syntrophobacteria</taxon>
        <taxon>Syntrophobacterales</taxon>
        <taxon>Thermodesulforhabdaceae</taxon>
        <taxon>Thermodesulforhabdus</taxon>
    </lineage>
</organism>